<dbReference type="GO" id="GO:0019901">
    <property type="term" value="F:protein kinase binding"/>
    <property type="evidence" value="ECO:0007669"/>
    <property type="project" value="InterPro"/>
</dbReference>
<evidence type="ECO:0000313" key="5">
    <source>
        <dbReference type="Proteomes" id="UP000032142"/>
    </source>
</evidence>
<dbReference type="EMBL" id="KN429263">
    <property type="protein sequence ID" value="KHG24571.1"/>
    <property type="molecule type" value="Genomic_DNA"/>
</dbReference>
<keyword evidence="3" id="KW-1133">Transmembrane helix</keyword>
<keyword evidence="3" id="KW-0472">Membrane</keyword>
<evidence type="ECO:0000256" key="3">
    <source>
        <dbReference type="SAM" id="Phobius"/>
    </source>
</evidence>
<reference evidence="5" key="1">
    <citation type="submission" date="2014-09" db="EMBL/GenBank/DDBJ databases">
        <authorList>
            <person name="Mudge J."/>
            <person name="Ramaraj T."/>
            <person name="Lindquist I.E."/>
            <person name="Bharti A.K."/>
            <person name="Sundararajan A."/>
            <person name="Cameron C.T."/>
            <person name="Woodward J.E."/>
            <person name="May G.D."/>
            <person name="Brubaker C."/>
            <person name="Broadhvest J."/>
            <person name="Wilkins T.A."/>
        </authorList>
    </citation>
    <scope>NUCLEOTIDE SEQUENCE</scope>
    <source>
        <strain evidence="5">cv. AKA8401</strain>
    </source>
</reference>
<evidence type="ECO:0000313" key="4">
    <source>
        <dbReference type="EMBL" id="KHG24571.1"/>
    </source>
</evidence>
<dbReference type="Gene3D" id="1.10.472.10">
    <property type="entry name" value="Cyclin-like"/>
    <property type="match status" value="1"/>
</dbReference>
<proteinExistence type="predicted"/>
<keyword evidence="2" id="KW-0131">Cell cycle</keyword>
<dbReference type="GO" id="GO:0051301">
    <property type="term" value="P:cell division"/>
    <property type="evidence" value="ECO:0007669"/>
    <property type="project" value="UniProtKB-KW"/>
</dbReference>
<evidence type="ECO:0000256" key="2">
    <source>
        <dbReference type="ARBA" id="ARBA00023306"/>
    </source>
</evidence>
<gene>
    <name evidence="4" type="ORF">F383_10092</name>
</gene>
<dbReference type="AlphaFoldDB" id="A0A0B0PMD5"/>
<dbReference type="InterPro" id="IPR013922">
    <property type="entry name" value="Cyclin_PHO80-like"/>
</dbReference>
<feature type="transmembrane region" description="Helical" evidence="3">
    <location>
        <begin position="48"/>
        <end position="69"/>
    </location>
</feature>
<sequence length="83" mass="9789">MDNHTLGTRRRLKKGLMELKNQLAYVYLDWFAQRQSLSPFDSFNIHRLLITSVLVATKFIPSWTIGLLVTKDLRRVVKELLWS</sequence>
<keyword evidence="5" id="KW-1185">Reference proteome</keyword>
<keyword evidence="3" id="KW-0812">Transmembrane</keyword>
<name>A0A0B0PMD5_GOSAR</name>
<protein>
    <submittedName>
        <fullName evidence="4">Cyclin-U4-1-like protein</fullName>
    </submittedName>
</protein>
<organism evidence="4 5">
    <name type="scientific">Gossypium arboreum</name>
    <name type="common">Tree cotton</name>
    <name type="synonym">Gossypium nanking</name>
    <dbReference type="NCBI Taxonomy" id="29729"/>
    <lineage>
        <taxon>Eukaryota</taxon>
        <taxon>Viridiplantae</taxon>
        <taxon>Streptophyta</taxon>
        <taxon>Embryophyta</taxon>
        <taxon>Tracheophyta</taxon>
        <taxon>Spermatophyta</taxon>
        <taxon>Magnoliopsida</taxon>
        <taxon>eudicotyledons</taxon>
        <taxon>Gunneridae</taxon>
        <taxon>Pentapetalae</taxon>
        <taxon>rosids</taxon>
        <taxon>malvids</taxon>
        <taxon>Malvales</taxon>
        <taxon>Malvaceae</taxon>
        <taxon>Malvoideae</taxon>
        <taxon>Gossypium</taxon>
    </lineage>
</organism>
<keyword evidence="1" id="KW-0132">Cell division</keyword>
<accession>A0A0B0PMD5</accession>
<dbReference type="Pfam" id="PF08613">
    <property type="entry name" value="Cyclin"/>
    <property type="match status" value="1"/>
</dbReference>
<evidence type="ECO:0000256" key="1">
    <source>
        <dbReference type="ARBA" id="ARBA00022618"/>
    </source>
</evidence>
<dbReference type="Proteomes" id="UP000032142">
    <property type="component" value="Unassembled WGS sequence"/>
</dbReference>